<name>A0A7X5HXY1_9FIRM</name>
<reference evidence="1 2" key="1">
    <citation type="submission" date="2020-01" db="EMBL/GenBank/DDBJ databases">
        <title>Anaeroalcalibacter tamaniensis gen. nov., sp. nov., moderately halophilic strictly anaerobic fermenter bacterium from mud volcano of Taman peninsula.</title>
        <authorList>
            <person name="Frolova A."/>
            <person name="Merkel A.Y."/>
            <person name="Slobodkin A.I."/>
        </authorList>
    </citation>
    <scope>NUCLEOTIDE SEQUENCE [LARGE SCALE GENOMIC DNA]</scope>
    <source>
        <strain evidence="1 2">F-3ap</strain>
    </source>
</reference>
<gene>
    <name evidence="1" type="ORF">GXN74_13045</name>
</gene>
<sequence length="276" mass="31477">MRGSRRKRWGISLLLLLLLFLSGPLFPYARSLAVMGVYSGQHSRESFLAEEGIRLEIPGGLATPGRDWHPLVMTFNDDLGFSRYVGKDVRLSILYNFGAFDLGRGASSWYNPESPYYGGFYGAYAIREGEVPREGRREHLLRRIREATLYDMKHLVLESIGCREPVMEISVEEVREVPSYAGVPDWEQADVTLKVNGPIHRADGDHLAYLQYGKPPKAWYRGEDFPLVALEGLVYFKYFEKEELLVAFYAVGANREVLERTDRKILSQSILAFRGD</sequence>
<dbReference type="RefSeq" id="WP_162371385.1">
    <property type="nucleotide sequence ID" value="NZ_JAAEEH010000051.1"/>
</dbReference>
<evidence type="ECO:0000313" key="2">
    <source>
        <dbReference type="Proteomes" id="UP000461585"/>
    </source>
</evidence>
<accession>A0A7X5HXY1</accession>
<evidence type="ECO:0000313" key="1">
    <source>
        <dbReference type="EMBL" id="NDL68665.1"/>
    </source>
</evidence>
<dbReference type="AlphaFoldDB" id="A0A7X5HXY1"/>
<organism evidence="1 2">
    <name type="scientific">Anaerotalea alkaliphila</name>
    <dbReference type="NCBI Taxonomy" id="2662126"/>
    <lineage>
        <taxon>Bacteria</taxon>
        <taxon>Bacillati</taxon>
        <taxon>Bacillota</taxon>
        <taxon>Clostridia</taxon>
        <taxon>Eubacteriales</taxon>
        <taxon>Anaerotalea</taxon>
    </lineage>
</organism>
<keyword evidence="2" id="KW-1185">Reference proteome</keyword>
<dbReference type="Proteomes" id="UP000461585">
    <property type="component" value="Unassembled WGS sequence"/>
</dbReference>
<dbReference type="EMBL" id="JAAEEH010000051">
    <property type="protein sequence ID" value="NDL68665.1"/>
    <property type="molecule type" value="Genomic_DNA"/>
</dbReference>
<protein>
    <submittedName>
        <fullName evidence="1">Uncharacterized protein</fullName>
    </submittedName>
</protein>
<comment type="caution">
    <text evidence="1">The sequence shown here is derived from an EMBL/GenBank/DDBJ whole genome shotgun (WGS) entry which is preliminary data.</text>
</comment>
<proteinExistence type="predicted"/>